<dbReference type="GO" id="GO:0019239">
    <property type="term" value="F:deaminase activity"/>
    <property type="evidence" value="ECO:0007669"/>
    <property type="project" value="TreeGrafter"/>
</dbReference>
<evidence type="ECO:0000313" key="2">
    <source>
        <dbReference type="EMBL" id="RUQ30147.1"/>
    </source>
</evidence>
<dbReference type="Gene3D" id="3.30.1330.40">
    <property type="entry name" value="RutC-like"/>
    <property type="match status" value="1"/>
</dbReference>
<dbReference type="CDD" id="cd00448">
    <property type="entry name" value="YjgF_YER057c_UK114_family"/>
    <property type="match status" value="1"/>
</dbReference>
<protein>
    <submittedName>
        <fullName evidence="2">RidA family protein</fullName>
    </submittedName>
</protein>
<dbReference type="Proteomes" id="UP000267430">
    <property type="component" value="Unassembled WGS sequence"/>
</dbReference>
<proteinExistence type="inferred from homology"/>
<dbReference type="PANTHER" id="PTHR11803:SF58">
    <property type="entry name" value="PROTEIN HMF1-RELATED"/>
    <property type="match status" value="1"/>
</dbReference>
<dbReference type="GO" id="GO:0005829">
    <property type="term" value="C:cytosol"/>
    <property type="evidence" value="ECO:0007669"/>
    <property type="project" value="TreeGrafter"/>
</dbReference>
<dbReference type="InterPro" id="IPR035959">
    <property type="entry name" value="RutC-like_sf"/>
</dbReference>
<dbReference type="AlphaFoldDB" id="A0A433HP95"/>
<dbReference type="InterPro" id="IPR006175">
    <property type="entry name" value="YjgF/YER057c/UK114"/>
</dbReference>
<dbReference type="SUPFAM" id="SSF55298">
    <property type="entry name" value="YjgF-like"/>
    <property type="match status" value="1"/>
</dbReference>
<dbReference type="PANTHER" id="PTHR11803">
    <property type="entry name" value="2-IMINOBUTANOATE/2-IMINOPROPANOATE DEAMINASE RIDA"/>
    <property type="match status" value="1"/>
</dbReference>
<dbReference type="Pfam" id="PF01042">
    <property type="entry name" value="Ribonuc_L-PSP"/>
    <property type="match status" value="1"/>
</dbReference>
<sequence length="139" mass="15725">MEKIRIMPKDHQWDWSMPVPFSQGWKVGNLIFVGGQISADRNCKTIGVGDIEVQTRNVFENIRKVLNEVGADMKDIVKLNTYYTFEGEGEEVTEYWQKMTKVRKEYLADPGPVGTAIRVSGFGAEDLLIEVEAIAVVNE</sequence>
<reference evidence="2 3" key="1">
    <citation type="submission" date="2018-12" db="EMBL/GenBank/DDBJ databases">
        <title>Bacillus chawlae sp. nov., Bacillus glennii sp. nov., and Bacillus saganii sp. nov. Isolated from the Vehicle Assembly Building at Kennedy Space Center where the Viking Spacecraft were Assembled.</title>
        <authorList>
            <person name="Seuylemezian A."/>
            <person name="Vaishampayan P."/>
        </authorList>
    </citation>
    <scope>NUCLEOTIDE SEQUENCE [LARGE SCALE GENOMIC DNA]</scope>
    <source>
        <strain evidence="2 3">L5</strain>
    </source>
</reference>
<dbReference type="RefSeq" id="WP_126864169.1">
    <property type="nucleotide sequence ID" value="NZ_JAUSTX010000001.1"/>
</dbReference>
<comment type="caution">
    <text evidence="2">The sequence shown here is derived from an EMBL/GenBank/DDBJ whole genome shotgun (WGS) entry which is preliminary data.</text>
</comment>
<gene>
    <name evidence="2" type="ORF">ELQ35_07295</name>
</gene>
<evidence type="ECO:0000256" key="1">
    <source>
        <dbReference type="ARBA" id="ARBA00010552"/>
    </source>
</evidence>
<evidence type="ECO:0000313" key="3">
    <source>
        <dbReference type="Proteomes" id="UP000267430"/>
    </source>
</evidence>
<keyword evidence="3" id="KW-1185">Reference proteome</keyword>
<dbReference type="EMBL" id="RYZZ01000007">
    <property type="protein sequence ID" value="RUQ30147.1"/>
    <property type="molecule type" value="Genomic_DNA"/>
</dbReference>
<name>A0A433HP95_9BACI</name>
<accession>A0A433HP95</accession>
<organism evidence="2 3">
    <name type="scientific">Peribacillus cavernae</name>
    <dbReference type="NCBI Taxonomy" id="1674310"/>
    <lineage>
        <taxon>Bacteria</taxon>
        <taxon>Bacillati</taxon>
        <taxon>Bacillota</taxon>
        <taxon>Bacilli</taxon>
        <taxon>Bacillales</taxon>
        <taxon>Bacillaceae</taxon>
        <taxon>Peribacillus</taxon>
    </lineage>
</organism>
<dbReference type="OrthoDB" id="9799840at2"/>
<comment type="similarity">
    <text evidence="1">Belongs to the RutC family.</text>
</comment>